<sequence>MSTSSTTGDSTGVPAPVSTILPGSIRKITIVDGSITTVAGQGNICLNDHITLKYVLHVPELCLVRRRTEFSALPENSLALLLEASWEDDLDETMMKKGER</sequence>
<keyword evidence="2" id="KW-1185">Reference proteome</keyword>
<reference evidence="1" key="1">
    <citation type="submission" date="2020-09" db="EMBL/GenBank/DDBJ databases">
        <title>Genome-Enabled Discovery of Anthraquinone Biosynthesis in Senna tora.</title>
        <authorList>
            <person name="Kang S.-H."/>
            <person name="Pandey R.P."/>
            <person name="Lee C.-M."/>
            <person name="Sim J.-S."/>
            <person name="Jeong J.-T."/>
            <person name="Choi B.-S."/>
            <person name="Jung M."/>
            <person name="Ginzburg D."/>
            <person name="Zhao K."/>
            <person name="Won S.Y."/>
            <person name="Oh T.-J."/>
            <person name="Yu Y."/>
            <person name="Kim N.-H."/>
            <person name="Lee O.R."/>
            <person name="Lee T.-H."/>
            <person name="Bashyal P."/>
            <person name="Kim T.-S."/>
            <person name="Lee W.-H."/>
            <person name="Kawkins C."/>
            <person name="Kim C.-K."/>
            <person name="Kim J.S."/>
            <person name="Ahn B.O."/>
            <person name="Rhee S.Y."/>
            <person name="Sohng J.K."/>
        </authorList>
    </citation>
    <scope>NUCLEOTIDE SEQUENCE</scope>
    <source>
        <tissue evidence="1">Leaf</tissue>
    </source>
</reference>
<evidence type="ECO:0000313" key="2">
    <source>
        <dbReference type="Proteomes" id="UP000634136"/>
    </source>
</evidence>
<organism evidence="1 2">
    <name type="scientific">Senna tora</name>
    <dbReference type="NCBI Taxonomy" id="362788"/>
    <lineage>
        <taxon>Eukaryota</taxon>
        <taxon>Viridiplantae</taxon>
        <taxon>Streptophyta</taxon>
        <taxon>Embryophyta</taxon>
        <taxon>Tracheophyta</taxon>
        <taxon>Spermatophyta</taxon>
        <taxon>Magnoliopsida</taxon>
        <taxon>eudicotyledons</taxon>
        <taxon>Gunneridae</taxon>
        <taxon>Pentapetalae</taxon>
        <taxon>rosids</taxon>
        <taxon>fabids</taxon>
        <taxon>Fabales</taxon>
        <taxon>Fabaceae</taxon>
        <taxon>Caesalpinioideae</taxon>
        <taxon>Cassia clade</taxon>
        <taxon>Senna</taxon>
    </lineage>
</organism>
<gene>
    <name evidence="1" type="ORF">G2W53_009503</name>
</gene>
<protein>
    <submittedName>
        <fullName evidence="1">Protein PHYLLO, chloroplastic-like isoform X3</fullName>
    </submittedName>
</protein>
<name>A0A835C8A6_9FABA</name>
<proteinExistence type="predicted"/>
<evidence type="ECO:0000313" key="1">
    <source>
        <dbReference type="EMBL" id="KAF7834644.1"/>
    </source>
</evidence>
<dbReference type="EMBL" id="JAAIUW010000004">
    <property type="protein sequence ID" value="KAF7834644.1"/>
    <property type="molecule type" value="Genomic_DNA"/>
</dbReference>
<accession>A0A835C8A6</accession>
<dbReference type="AlphaFoldDB" id="A0A835C8A6"/>
<comment type="caution">
    <text evidence="1">The sequence shown here is derived from an EMBL/GenBank/DDBJ whole genome shotgun (WGS) entry which is preliminary data.</text>
</comment>
<dbReference type="Proteomes" id="UP000634136">
    <property type="component" value="Unassembled WGS sequence"/>
</dbReference>